<sequence length="143" mass="16218">MHERRLRTLHGHRVKKRATLRAVARPRASFPEWNVPASFSPAARQAHVAPVRAPAPGVTQRTRTILNAVRRDRRRAHARAYAAPELPHGKRARALHCTSPTVLLRPPHFAGGEQTTSIRMSSLFKNALRNLKTYHLQQIHMTL</sequence>
<dbReference type="AlphaFoldDB" id="A0A401SAE2"/>
<proteinExistence type="predicted"/>
<reference evidence="1 2" key="1">
    <citation type="journal article" date="2018" name="Nat. Ecol. Evol.">
        <title>Shark genomes provide insights into elasmobranch evolution and the origin of vertebrates.</title>
        <authorList>
            <person name="Hara Y"/>
            <person name="Yamaguchi K"/>
            <person name="Onimaru K"/>
            <person name="Kadota M"/>
            <person name="Koyanagi M"/>
            <person name="Keeley SD"/>
            <person name="Tatsumi K"/>
            <person name="Tanaka K"/>
            <person name="Motone F"/>
            <person name="Kageyama Y"/>
            <person name="Nozu R"/>
            <person name="Adachi N"/>
            <person name="Nishimura O"/>
            <person name="Nakagawa R"/>
            <person name="Tanegashima C"/>
            <person name="Kiyatake I"/>
            <person name="Matsumoto R"/>
            <person name="Murakumo K"/>
            <person name="Nishida K"/>
            <person name="Terakita A"/>
            <person name="Kuratani S"/>
            <person name="Sato K"/>
            <person name="Hyodo S Kuraku.S."/>
        </authorList>
    </citation>
    <scope>NUCLEOTIDE SEQUENCE [LARGE SCALE GENOMIC DNA]</scope>
</reference>
<accession>A0A401SAE2</accession>
<dbReference type="Proteomes" id="UP000287033">
    <property type="component" value="Unassembled WGS sequence"/>
</dbReference>
<comment type="caution">
    <text evidence="1">The sequence shown here is derived from an EMBL/GenBank/DDBJ whole genome shotgun (WGS) entry which is preliminary data.</text>
</comment>
<gene>
    <name evidence="1" type="ORF">chiPu_0005793</name>
</gene>
<dbReference type="EMBL" id="BEZZ01000162">
    <property type="protein sequence ID" value="GCC27369.1"/>
    <property type="molecule type" value="Genomic_DNA"/>
</dbReference>
<evidence type="ECO:0000313" key="1">
    <source>
        <dbReference type="EMBL" id="GCC27369.1"/>
    </source>
</evidence>
<name>A0A401SAE2_CHIPU</name>
<organism evidence="1 2">
    <name type="scientific">Chiloscyllium punctatum</name>
    <name type="common">Brownbanded bambooshark</name>
    <name type="synonym">Hemiscyllium punctatum</name>
    <dbReference type="NCBI Taxonomy" id="137246"/>
    <lineage>
        <taxon>Eukaryota</taxon>
        <taxon>Metazoa</taxon>
        <taxon>Chordata</taxon>
        <taxon>Craniata</taxon>
        <taxon>Vertebrata</taxon>
        <taxon>Chondrichthyes</taxon>
        <taxon>Elasmobranchii</taxon>
        <taxon>Galeomorphii</taxon>
        <taxon>Galeoidea</taxon>
        <taxon>Orectolobiformes</taxon>
        <taxon>Hemiscylliidae</taxon>
        <taxon>Chiloscyllium</taxon>
    </lineage>
</organism>
<evidence type="ECO:0000313" key="2">
    <source>
        <dbReference type="Proteomes" id="UP000287033"/>
    </source>
</evidence>
<keyword evidence="2" id="KW-1185">Reference proteome</keyword>
<protein>
    <submittedName>
        <fullName evidence="1">Uncharacterized protein</fullName>
    </submittedName>
</protein>